<feature type="transmembrane region" description="Helical" evidence="1">
    <location>
        <begin position="215"/>
        <end position="232"/>
    </location>
</feature>
<sequence>MGFIFVLGLSLPVIYTEIYIAELLVPSADILESVNFIKESNSISLQENIDLTPFTNVNIPQPVKVTKLDLFLENKAFWIGLMFVEYTAALMLVQGGQYTGNVPVDETVLNIIVDLIKSLFFNMNFLLILIGPVSYSIITKAYISELTNPSFEILSNLDLIKFIQNQENFINLKPNIKLIYSLQIIDNSDININCSKQILQTEKITKFDQFLENKAFFIATLISGYTLNLFYLRYTQNWGIFPSDTNNVFFFIKEMLKTFF</sequence>
<geneLocation type="mitochondrion" evidence="2"/>
<organism evidence="2">
    <name type="scientific">Vannella croatica</name>
    <dbReference type="NCBI Taxonomy" id="1778588"/>
    <lineage>
        <taxon>Eukaryota</taxon>
        <taxon>Amoebozoa</taxon>
        <taxon>Discosea</taxon>
        <taxon>Flabellinia</taxon>
        <taxon>Vannellidae</taxon>
        <taxon>Vannella</taxon>
    </lineage>
</organism>
<gene>
    <name evidence="2" type="primary">ORF7</name>
</gene>
<evidence type="ECO:0000256" key="1">
    <source>
        <dbReference type="SAM" id="Phobius"/>
    </source>
</evidence>
<keyword evidence="1" id="KW-0472">Membrane</keyword>
<proteinExistence type="predicted"/>
<dbReference type="EMBL" id="MF508648">
    <property type="protein sequence ID" value="AUO29190.1"/>
    <property type="molecule type" value="Genomic_DNA"/>
</dbReference>
<accession>A0A2I6SS07</accession>
<protein>
    <submittedName>
        <fullName evidence="2">Uncharacterized protein</fullName>
    </submittedName>
</protein>
<evidence type="ECO:0000313" key="2">
    <source>
        <dbReference type="EMBL" id="AUO29190.1"/>
    </source>
</evidence>
<dbReference type="AlphaFoldDB" id="A0A2I6SS07"/>
<reference evidence="2" key="1">
    <citation type="submission" date="2017-07" db="EMBL/GenBank/DDBJ databases">
        <title>Mitochondrial genome of Vannella croatica (Amoebozoa, Discosea, Vannellida).</title>
        <authorList>
            <person name="Natalya B."/>
            <person name="Elena N."/>
            <person name="Olja M."/>
            <person name="Anna G."/>
            <person name="Oksana K."/>
            <person name="Alexander K."/>
            <person name="Alexey M."/>
            <person name="Dmitrii P."/>
            <person name="Alexey S."/>
        </authorList>
    </citation>
    <scope>NUCLEOTIDE SEQUENCE</scope>
</reference>
<keyword evidence="1" id="KW-0812">Transmembrane</keyword>
<feature type="transmembrane region" description="Helical" evidence="1">
    <location>
        <begin position="76"/>
        <end position="93"/>
    </location>
</feature>
<keyword evidence="2" id="KW-0496">Mitochondrion</keyword>
<keyword evidence="1" id="KW-1133">Transmembrane helix</keyword>
<name>A0A2I6SS07_9EUKA</name>
<feature type="transmembrane region" description="Helical" evidence="1">
    <location>
        <begin position="119"/>
        <end position="138"/>
    </location>
</feature>